<keyword evidence="1" id="KW-0812">Transmembrane</keyword>
<keyword evidence="1" id="KW-1133">Transmembrane helix</keyword>
<dbReference type="EMBL" id="GGEC01063532">
    <property type="protein sequence ID" value="MBX44016.1"/>
    <property type="molecule type" value="Transcribed_RNA"/>
</dbReference>
<reference evidence="2" key="1">
    <citation type="submission" date="2018-02" db="EMBL/GenBank/DDBJ databases">
        <title>Rhizophora mucronata_Transcriptome.</title>
        <authorList>
            <person name="Meera S.P."/>
            <person name="Sreeshan A."/>
            <person name="Augustine A."/>
        </authorList>
    </citation>
    <scope>NUCLEOTIDE SEQUENCE</scope>
    <source>
        <tissue evidence="2">Leaf</tissue>
    </source>
</reference>
<organism evidence="2">
    <name type="scientific">Rhizophora mucronata</name>
    <name type="common">Asiatic mangrove</name>
    <dbReference type="NCBI Taxonomy" id="61149"/>
    <lineage>
        <taxon>Eukaryota</taxon>
        <taxon>Viridiplantae</taxon>
        <taxon>Streptophyta</taxon>
        <taxon>Embryophyta</taxon>
        <taxon>Tracheophyta</taxon>
        <taxon>Spermatophyta</taxon>
        <taxon>Magnoliopsida</taxon>
        <taxon>eudicotyledons</taxon>
        <taxon>Gunneridae</taxon>
        <taxon>Pentapetalae</taxon>
        <taxon>rosids</taxon>
        <taxon>fabids</taxon>
        <taxon>Malpighiales</taxon>
        <taxon>Rhizophoraceae</taxon>
        <taxon>Rhizophora</taxon>
    </lineage>
</organism>
<accession>A0A2P2NNG9</accession>
<sequence length="63" mass="7127">MTIFHLVHCLTRNSLQGSCSIMVSLIQVSLILLVLLMIIFHALHLQSRLSLVCLVCHGMKRLK</sequence>
<name>A0A2P2NNG9_RHIMU</name>
<keyword evidence="1" id="KW-0472">Membrane</keyword>
<evidence type="ECO:0000313" key="2">
    <source>
        <dbReference type="EMBL" id="MBX44016.1"/>
    </source>
</evidence>
<feature type="transmembrane region" description="Helical" evidence="1">
    <location>
        <begin position="20"/>
        <end position="40"/>
    </location>
</feature>
<protein>
    <submittedName>
        <fullName evidence="2">Uncharacterized protein</fullName>
    </submittedName>
</protein>
<evidence type="ECO:0000256" key="1">
    <source>
        <dbReference type="SAM" id="Phobius"/>
    </source>
</evidence>
<proteinExistence type="predicted"/>
<dbReference type="AlphaFoldDB" id="A0A2P2NNG9"/>